<reference evidence="1 2" key="1">
    <citation type="journal article" date="2021" name="Elife">
        <title>Chloroplast acquisition without the gene transfer in kleptoplastic sea slugs, Plakobranchus ocellatus.</title>
        <authorList>
            <person name="Maeda T."/>
            <person name="Takahashi S."/>
            <person name="Yoshida T."/>
            <person name="Shimamura S."/>
            <person name="Takaki Y."/>
            <person name="Nagai Y."/>
            <person name="Toyoda A."/>
            <person name="Suzuki Y."/>
            <person name="Arimoto A."/>
            <person name="Ishii H."/>
            <person name="Satoh N."/>
            <person name="Nishiyama T."/>
            <person name="Hasebe M."/>
            <person name="Maruyama T."/>
            <person name="Minagawa J."/>
            <person name="Obokata J."/>
            <person name="Shigenobu S."/>
        </authorList>
    </citation>
    <scope>NUCLEOTIDE SEQUENCE [LARGE SCALE GENOMIC DNA]</scope>
</reference>
<gene>
    <name evidence="1" type="ORF">ElyMa_001620000</name>
</gene>
<protein>
    <recommendedName>
        <fullName evidence="3">SRCR domain-containing protein</fullName>
    </recommendedName>
</protein>
<dbReference type="Proteomes" id="UP000762676">
    <property type="component" value="Unassembled WGS sequence"/>
</dbReference>
<dbReference type="AlphaFoldDB" id="A0AAV4JKH1"/>
<evidence type="ECO:0008006" key="3">
    <source>
        <dbReference type="Google" id="ProtNLM"/>
    </source>
</evidence>
<sequence>MEKSGDNVQALVHTEDYTVLKVCKWDYTQVMCQRSGSMSGAKHSGASVMTGTRMTNSCNRPEVALCTWKNVLKYVRWPEVVSNGQL</sequence>
<evidence type="ECO:0000313" key="1">
    <source>
        <dbReference type="EMBL" id="GFS22599.1"/>
    </source>
</evidence>
<dbReference type="EMBL" id="BMAT01003262">
    <property type="protein sequence ID" value="GFS22599.1"/>
    <property type="molecule type" value="Genomic_DNA"/>
</dbReference>
<comment type="caution">
    <text evidence="1">The sequence shown here is derived from an EMBL/GenBank/DDBJ whole genome shotgun (WGS) entry which is preliminary data.</text>
</comment>
<evidence type="ECO:0000313" key="2">
    <source>
        <dbReference type="Proteomes" id="UP000762676"/>
    </source>
</evidence>
<keyword evidence="2" id="KW-1185">Reference proteome</keyword>
<proteinExistence type="predicted"/>
<name>A0AAV4JKH1_9GAST</name>
<organism evidence="1 2">
    <name type="scientific">Elysia marginata</name>
    <dbReference type="NCBI Taxonomy" id="1093978"/>
    <lineage>
        <taxon>Eukaryota</taxon>
        <taxon>Metazoa</taxon>
        <taxon>Spiralia</taxon>
        <taxon>Lophotrochozoa</taxon>
        <taxon>Mollusca</taxon>
        <taxon>Gastropoda</taxon>
        <taxon>Heterobranchia</taxon>
        <taxon>Euthyneura</taxon>
        <taxon>Panpulmonata</taxon>
        <taxon>Sacoglossa</taxon>
        <taxon>Placobranchoidea</taxon>
        <taxon>Plakobranchidae</taxon>
        <taxon>Elysia</taxon>
    </lineage>
</organism>
<accession>A0AAV4JKH1</accession>